<evidence type="ECO:0000313" key="3">
    <source>
        <dbReference type="Proteomes" id="UP000053411"/>
    </source>
</evidence>
<dbReference type="RefSeq" id="XP_016637169.1">
    <property type="nucleotide sequence ID" value="XM_016772030.1"/>
</dbReference>
<reference evidence="2 3" key="1">
    <citation type="submission" date="2015-01" db="EMBL/GenBank/DDBJ databases">
        <title>The Genome Sequence of Fonsecaea multimorphosa CBS 102226.</title>
        <authorList>
            <consortium name="The Broad Institute Genomics Platform"/>
            <person name="Cuomo C."/>
            <person name="de Hoog S."/>
            <person name="Gorbushina A."/>
            <person name="Stielow B."/>
            <person name="Teixiera M."/>
            <person name="Abouelleil A."/>
            <person name="Chapman S.B."/>
            <person name="Priest M."/>
            <person name="Young S.K."/>
            <person name="Wortman J."/>
            <person name="Nusbaum C."/>
            <person name="Birren B."/>
        </authorList>
    </citation>
    <scope>NUCLEOTIDE SEQUENCE [LARGE SCALE GENOMIC DNA]</scope>
    <source>
        <strain evidence="2 3">CBS 102226</strain>
    </source>
</reference>
<dbReference type="AlphaFoldDB" id="A0A0D2J0Z6"/>
<feature type="domain" description="N-acetyltransferase" evidence="1">
    <location>
        <begin position="72"/>
        <end position="137"/>
    </location>
</feature>
<keyword evidence="3" id="KW-1185">Reference proteome</keyword>
<dbReference type="InterPro" id="IPR016181">
    <property type="entry name" value="Acyl_CoA_acyltransferase"/>
</dbReference>
<accession>A0A0D2J0Z6</accession>
<gene>
    <name evidence="2" type="ORF">Z520_01513</name>
</gene>
<dbReference type="EMBL" id="KN848063">
    <property type="protein sequence ID" value="KIY03047.1"/>
    <property type="molecule type" value="Genomic_DNA"/>
</dbReference>
<dbReference type="STRING" id="1442371.A0A0D2J0Z6"/>
<dbReference type="Pfam" id="PF00583">
    <property type="entry name" value="Acetyltransf_1"/>
    <property type="match status" value="1"/>
</dbReference>
<dbReference type="SUPFAM" id="SSF55729">
    <property type="entry name" value="Acyl-CoA N-acyltransferases (Nat)"/>
    <property type="match status" value="1"/>
</dbReference>
<dbReference type="GO" id="GO:0016747">
    <property type="term" value="F:acyltransferase activity, transferring groups other than amino-acyl groups"/>
    <property type="evidence" value="ECO:0007669"/>
    <property type="project" value="InterPro"/>
</dbReference>
<dbReference type="Gene3D" id="3.40.630.30">
    <property type="match status" value="1"/>
</dbReference>
<evidence type="ECO:0000313" key="2">
    <source>
        <dbReference type="EMBL" id="KIY03047.1"/>
    </source>
</evidence>
<dbReference type="InterPro" id="IPR000182">
    <property type="entry name" value="GNAT_dom"/>
</dbReference>
<dbReference type="OrthoDB" id="2019666at2759"/>
<proteinExistence type="predicted"/>
<name>A0A0D2J0Z6_9EURO</name>
<dbReference type="GeneID" id="27707259"/>
<dbReference type="VEuPathDB" id="FungiDB:Z520_01513"/>
<dbReference type="Proteomes" id="UP000053411">
    <property type="component" value="Unassembled WGS sequence"/>
</dbReference>
<protein>
    <recommendedName>
        <fullName evidence="1">N-acetyltransferase domain-containing protein</fullName>
    </recommendedName>
</protein>
<organism evidence="2 3">
    <name type="scientific">Fonsecaea multimorphosa CBS 102226</name>
    <dbReference type="NCBI Taxonomy" id="1442371"/>
    <lineage>
        <taxon>Eukaryota</taxon>
        <taxon>Fungi</taxon>
        <taxon>Dikarya</taxon>
        <taxon>Ascomycota</taxon>
        <taxon>Pezizomycotina</taxon>
        <taxon>Eurotiomycetes</taxon>
        <taxon>Chaetothyriomycetidae</taxon>
        <taxon>Chaetothyriales</taxon>
        <taxon>Herpotrichiellaceae</taxon>
        <taxon>Fonsecaea</taxon>
    </lineage>
</organism>
<evidence type="ECO:0000259" key="1">
    <source>
        <dbReference type="Pfam" id="PF00583"/>
    </source>
</evidence>
<sequence>MAFYGLDKQAARPPEPHLTLEIVAAHEITEDMIKEAAALFSSSYGIWGPHAEEKMGPFAKHGRRVRMSVDRLRQQCLPDGAENFFVRAMAGSSLVGHVFATFWNFEDRQVCWVTQLCVDQQHRRRRLATRLLLKLREDRPNCTFGILSSHPAAILAALRSFGRGLERANLDCAREHARDVMKSSPVRYVRSAILRGSLFEGHWTQGVVCCADTSFWVDHEEPAEALHVVKARGLVWPFGDLPDGHEYLFLVEAA</sequence>